<proteinExistence type="inferred from homology"/>
<dbReference type="Proteomes" id="UP000054558">
    <property type="component" value="Unassembled WGS sequence"/>
</dbReference>
<feature type="region of interest" description="Disordered" evidence="3">
    <location>
        <begin position="671"/>
        <end position="740"/>
    </location>
</feature>
<dbReference type="PANTHER" id="PTHR12832">
    <property type="entry name" value="TESTIS-SPECIFIC PROTEIN PBS13 T-COMPLEX 11"/>
    <property type="match status" value="1"/>
</dbReference>
<feature type="compositionally biased region" description="Low complexity" evidence="3">
    <location>
        <begin position="705"/>
        <end position="722"/>
    </location>
</feature>
<evidence type="ECO:0000256" key="3">
    <source>
        <dbReference type="SAM" id="MobiDB-lite"/>
    </source>
</evidence>
<feature type="region of interest" description="Disordered" evidence="3">
    <location>
        <begin position="365"/>
        <end position="421"/>
    </location>
</feature>
<dbReference type="InterPro" id="IPR008862">
    <property type="entry name" value="Tcp11"/>
</dbReference>
<feature type="region of interest" description="Disordered" evidence="3">
    <location>
        <begin position="1"/>
        <end position="20"/>
    </location>
</feature>
<dbReference type="GO" id="GO:0007165">
    <property type="term" value="P:signal transduction"/>
    <property type="evidence" value="ECO:0000318"/>
    <property type="project" value="GO_Central"/>
</dbReference>
<protein>
    <submittedName>
        <fullName evidence="4">T-complex protein 11</fullName>
    </submittedName>
</protein>
<reference evidence="4 5" key="1">
    <citation type="journal article" date="2014" name="Nat. Commun.">
        <title>Klebsormidium flaccidum genome reveals primary factors for plant terrestrial adaptation.</title>
        <authorList>
            <person name="Hori K."/>
            <person name="Maruyama F."/>
            <person name="Fujisawa T."/>
            <person name="Togashi T."/>
            <person name="Yamamoto N."/>
            <person name="Seo M."/>
            <person name="Sato S."/>
            <person name="Yamada T."/>
            <person name="Mori H."/>
            <person name="Tajima N."/>
            <person name="Moriyama T."/>
            <person name="Ikeuchi M."/>
            <person name="Watanabe M."/>
            <person name="Wada H."/>
            <person name="Kobayashi K."/>
            <person name="Saito M."/>
            <person name="Masuda T."/>
            <person name="Sasaki-Sekimoto Y."/>
            <person name="Mashiguchi K."/>
            <person name="Awai K."/>
            <person name="Shimojima M."/>
            <person name="Masuda S."/>
            <person name="Iwai M."/>
            <person name="Nobusawa T."/>
            <person name="Narise T."/>
            <person name="Kondo S."/>
            <person name="Saito H."/>
            <person name="Sato R."/>
            <person name="Murakawa M."/>
            <person name="Ihara Y."/>
            <person name="Oshima-Yamada Y."/>
            <person name="Ohtaka K."/>
            <person name="Satoh M."/>
            <person name="Sonobe K."/>
            <person name="Ishii M."/>
            <person name="Ohtani R."/>
            <person name="Kanamori-Sato M."/>
            <person name="Honoki R."/>
            <person name="Miyazaki D."/>
            <person name="Mochizuki H."/>
            <person name="Umetsu J."/>
            <person name="Higashi K."/>
            <person name="Shibata D."/>
            <person name="Kamiya Y."/>
            <person name="Sato N."/>
            <person name="Nakamura Y."/>
            <person name="Tabata S."/>
            <person name="Ida S."/>
            <person name="Kurokawa K."/>
            <person name="Ohta H."/>
        </authorList>
    </citation>
    <scope>NUCLEOTIDE SEQUENCE [LARGE SCALE GENOMIC DNA]</scope>
    <source>
        <strain evidence="4 5">NIES-2285</strain>
    </source>
</reference>
<keyword evidence="2" id="KW-0175">Coiled coil</keyword>
<gene>
    <name evidence="4" type="ORF">KFL_000820060</name>
</gene>
<accession>A0A1Y1HWB9</accession>
<evidence type="ECO:0000313" key="5">
    <source>
        <dbReference type="Proteomes" id="UP000054558"/>
    </source>
</evidence>
<organism evidence="4 5">
    <name type="scientific">Klebsormidium nitens</name>
    <name type="common">Green alga</name>
    <name type="synonym">Ulothrix nitens</name>
    <dbReference type="NCBI Taxonomy" id="105231"/>
    <lineage>
        <taxon>Eukaryota</taxon>
        <taxon>Viridiplantae</taxon>
        <taxon>Streptophyta</taxon>
        <taxon>Klebsormidiophyceae</taxon>
        <taxon>Klebsormidiales</taxon>
        <taxon>Klebsormidiaceae</taxon>
        <taxon>Klebsormidium</taxon>
    </lineage>
</organism>
<dbReference type="OrthoDB" id="276323at2759"/>
<name>A0A1Y1HWB9_KLENI</name>
<sequence length="1293" mass="140481">MMAGTRSDLQRPAGNDWLERTARSSVEEMMAGSLMRFVAARMMASARRPALAIDISDDVTGLGGSPRSALAFDIEMEGQGSPIPKGLEKRLAERSEIARPYSNEEIDQKLILAEKRRKEFLDWLSNKAKPKQKSPVPVSFSSEELAAKLEARLSAAEAKRTELLARDQDRLAAYFASHEQRLARRQGSAERRWDATWQRLVKAEQRRAALLEAERGKAAERYLQAREIARAVLEARDQGARARQEKLEEKLVRASTRRQQLQQERGSLNLKRRASHGDKLSRKLARHWKAFRQQNKTTAQLAEEFQACDVSQGTATKLPFERFAGSITSAKTVKASKELLARLETRLLLSDGSHKGTTVEHLLRRLSEASRPRRSPSPSPSSSPRVHSHRSPGAHSHPSPGVRSGLRSSPKGVPSPGGNSPAGVNTFSERYPARVFLCAFMILGHQEAVFNERGPREAALTEASKRLLPLFEELVITVVERNFDSGGSSPRESYDGPAVAASSPRKKRFAEQLKDFDSAWLHYLDQFVAWKVKDLGSLEGDLIKVALQLESSMHQYTKALHGEDAPHLTPDQEAIRVQVSSDQGLLRERINRLTGEEGLARMEAALETLRARFIQQRAEAQSGNPLDVPVEIVQVDSLGNRIGSEVSGDVSGRTAPVVGGLSAAFGGKAAEAGGQISGGERTPPARSGFKFSPSRKPAPLEVPADEPSAAADARSSRGSGKSPIARRLFGGKDTGTPSLNQEGYAPLFTLGKSPVLSRAPLLSAATETLPRGGFENIHMVHELLYDPDWRLMSAATSAGANEPDPDDPEFDVNVFKSRLGVAMEKAFWDSVKEKLVANPPDWARVVGLVAEVRGELEGLVPAKWKEELTERMDTELLQQILENNPTVDYTHLLGLLHYAADVIIRLGAPARDEEAKASLQALLSELSSGGTASSGTAGQDGTERSRAADTVVKGLRYVFERLRVLKRDVSNARLRALAPVLQGSAGVDYERRWFIERYPKIAEDVHVALPRTVTWLADVSASVGAARTDHEAAEAVATAAGLPGRAVVPLPPMRTGLSRTPPPRLGEAGTPPTPEASKPVDWTAPSTLVKLGLLRFASLTQGVTEETLPETLQLDTGRIREVQNGYQRVLVMVTGLLLTRQVLASRGVKPGAKLEAVVETAQKRLANLLDNPAVNLAAVGKLLAEAVGEGINSEDWADVGEKQMTSLLAKATRPDDAIFFLVGKALTAALRGAVFAGAKTPLGKALALIALKRAGASLLVEDVLGLAEKIGRTADINSRIHGDWYTQLLVDEI</sequence>
<evidence type="ECO:0000256" key="2">
    <source>
        <dbReference type="SAM" id="Coils"/>
    </source>
</evidence>
<dbReference type="PANTHER" id="PTHR12832:SF11">
    <property type="entry name" value="LD23868P"/>
    <property type="match status" value="1"/>
</dbReference>
<evidence type="ECO:0000313" key="4">
    <source>
        <dbReference type="EMBL" id="GAQ81499.1"/>
    </source>
</evidence>
<comment type="similarity">
    <text evidence="1">Belongs to the TCP11 family.</text>
</comment>
<feature type="region of interest" description="Disordered" evidence="3">
    <location>
        <begin position="1053"/>
        <end position="1081"/>
    </location>
</feature>
<dbReference type="EMBL" id="DF237031">
    <property type="protein sequence ID" value="GAQ81499.1"/>
    <property type="molecule type" value="Genomic_DNA"/>
</dbReference>
<dbReference type="Pfam" id="PF05794">
    <property type="entry name" value="Tcp11"/>
    <property type="match status" value="1"/>
</dbReference>
<dbReference type="OMA" id="VWNCKDQ"/>
<keyword evidence="5" id="KW-1185">Reference proteome</keyword>
<feature type="coiled-coil region" evidence="2">
    <location>
        <begin position="201"/>
        <end position="271"/>
    </location>
</feature>
<evidence type="ECO:0000256" key="1">
    <source>
        <dbReference type="ARBA" id="ARBA00010954"/>
    </source>
</evidence>
<dbReference type="STRING" id="105231.A0A1Y1HWB9"/>